<feature type="domain" description="Peptidase S54 rhomboid" evidence="6">
    <location>
        <begin position="260"/>
        <end position="346"/>
    </location>
</feature>
<feature type="transmembrane region" description="Helical" evidence="5">
    <location>
        <begin position="12"/>
        <end position="35"/>
    </location>
</feature>
<evidence type="ECO:0000313" key="8">
    <source>
        <dbReference type="Proteomes" id="UP000583944"/>
    </source>
</evidence>
<dbReference type="InterPro" id="IPR035952">
    <property type="entry name" value="Rhomboid-like_sf"/>
</dbReference>
<accession>A0A7J6XWJ1</accession>
<keyword evidence="3 5" id="KW-1133">Transmembrane helix</keyword>
<sequence>MLFLLDRLYYYYYYYFLLLVPAGVWAGGGGTAWGFMCDLLLCNLCIYLFMFLLCVSSKIILLFFFFFWGGGGCINGTRTHWEGEGRGVQMVCVDLTCVAIRLSPVWVCLIAYCPNGKRPTPLQALVRVMDYGFSVEAFKRKPIVLLTHMFVHANESHLAGNLTSLMATLLEFGGPSVQRNVEEHNVWVSVRRMVGSFAVFIGGGIMGGIGGQLMFNDAQLARRHKRWMSLLSVKGEPNGTPFDAVIRRAKSWLERMKYKIDKKRTDSIFMCGASAGICSLAGFNVSYYKRWGTALTMVVPEVIALVCSLLSTQTRLANTAWLPAGEVVGHAAHVGGFTAGVCIGLAWRWFSRVYRNGTQRKQRTKRV</sequence>
<evidence type="ECO:0000256" key="2">
    <source>
        <dbReference type="ARBA" id="ARBA00022692"/>
    </source>
</evidence>
<dbReference type="VEuPathDB" id="TriTrypDB:ECC02_008206"/>
<dbReference type="GO" id="GO:0004252">
    <property type="term" value="F:serine-type endopeptidase activity"/>
    <property type="evidence" value="ECO:0007669"/>
    <property type="project" value="InterPro"/>
</dbReference>
<dbReference type="Gene3D" id="1.20.1540.10">
    <property type="entry name" value="Rhomboid-like"/>
    <property type="match status" value="1"/>
</dbReference>
<comment type="caution">
    <text evidence="7">The sequence shown here is derived from an EMBL/GenBank/DDBJ whole genome shotgun (WGS) entry which is preliminary data.</text>
</comment>
<evidence type="ECO:0000313" key="7">
    <source>
        <dbReference type="EMBL" id="KAF5218851.1"/>
    </source>
</evidence>
<dbReference type="EMBL" id="JABDHM010000084">
    <property type="protein sequence ID" value="KAF5218851.1"/>
    <property type="molecule type" value="Genomic_DNA"/>
</dbReference>
<evidence type="ECO:0000256" key="3">
    <source>
        <dbReference type="ARBA" id="ARBA00022989"/>
    </source>
</evidence>
<feature type="transmembrane region" description="Helical" evidence="5">
    <location>
        <begin position="331"/>
        <end position="350"/>
    </location>
</feature>
<protein>
    <recommendedName>
        <fullName evidence="6">Peptidase S54 rhomboid domain-containing protein</fullName>
    </recommendedName>
</protein>
<comment type="subcellular location">
    <subcellularLocation>
        <location evidence="1">Membrane</location>
        <topology evidence="1">Multi-pass membrane protein</topology>
    </subcellularLocation>
</comment>
<feature type="transmembrane region" description="Helical" evidence="5">
    <location>
        <begin position="47"/>
        <end position="68"/>
    </location>
</feature>
<dbReference type="VEuPathDB" id="TriTrypDB:BCY84_16596"/>
<evidence type="ECO:0000256" key="4">
    <source>
        <dbReference type="ARBA" id="ARBA00023136"/>
    </source>
</evidence>
<dbReference type="SUPFAM" id="SSF144091">
    <property type="entry name" value="Rhomboid-like"/>
    <property type="match status" value="1"/>
</dbReference>
<feature type="transmembrane region" description="Helical" evidence="5">
    <location>
        <begin position="294"/>
        <end position="311"/>
    </location>
</feature>
<feature type="transmembrane region" description="Helical" evidence="5">
    <location>
        <begin position="267"/>
        <end position="287"/>
    </location>
</feature>
<feature type="transmembrane region" description="Helical" evidence="5">
    <location>
        <begin position="194"/>
        <end position="215"/>
    </location>
</feature>
<evidence type="ECO:0000256" key="1">
    <source>
        <dbReference type="ARBA" id="ARBA00004141"/>
    </source>
</evidence>
<dbReference type="GO" id="GO:0016020">
    <property type="term" value="C:membrane"/>
    <property type="evidence" value="ECO:0007669"/>
    <property type="project" value="UniProtKB-SubCell"/>
</dbReference>
<keyword evidence="2 5" id="KW-0812">Transmembrane</keyword>
<keyword evidence="4 5" id="KW-0472">Membrane</keyword>
<gene>
    <name evidence="7" type="ORF">ECC02_008206</name>
</gene>
<dbReference type="InterPro" id="IPR022764">
    <property type="entry name" value="Peptidase_S54_rhomboid_dom"/>
</dbReference>
<dbReference type="Proteomes" id="UP000583944">
    <property type="component" value="Unassembled WGS sequence"/>
</dbReference>
<name>A0A7J6XWJ1_TRYCR</name>
<organism evidence="7 8">
    <name type="scientific">Trypanosoma cruzi</name>
    <dbReference type="NCBI Taxonomy" id="5693"/>
    <lineage>
        <taxon>Eukaryota</taxon>
        <taxon>Discoba</taxon>
        <taxon>Euglenozoa</taxon>
        <taxon>Kinetoplastea</taxon>
        <taxon>Metakinetoplastina</taxon>
        <taxon>Trypanosomatida</taxon>
        <taxon>Trypanosomatidae</taxon>
        <taxon>Trypanosoma</taxon>
        <taxon>Schizotrypanum</taxon>
    </lineage>
</organism>
<dbReference type="AlphaFoldDB" id="A0A7J6XWJ1"/>
<evidence type="ECO:0000256" key="5">
    <source>
        <dbReference type="SAM" id="Phobius"/>
    </source>
</evidence>
<dbReference type="Pfam" id="PF01694">
    <property type="entry name" value="Rhomboid"/>
    <property type="match status" value="1"/>
</dbReference>
<reference evidence="7 8" key="1">
    <citation type="journal article" date="2019" name="Genome Biol. Evol.">
        <title>Nanopore Sequencing Significantly Improves Genome Assembly of the Protozoan Parasite Trypanosoma cruzi.</title>
        <authorList>
            <person name="Diaz-Viraque F."/>
            <person name="Pita S."/>
            <person name="Greif G."/>
            <person name="de Souza R.C.M."/>
            <person name="Iraola G."/>
            <person name="Robello C."/>
        </authorList>
    </citation>
    <scope>NUCLEOTIDE SEQUENCE [LARGE SCALE GENOMIC DNA]</scope>
    <source>
        <strain evidence="7 8">Berenice</strain>
    </source>
</reference>
<proteinExistence type="predicted"/>
<evidence type="ECO:0000259" key="6">
    <source>
        <dbReference type="Pfam" id="PF01694"/>
    </source>
</evidence>